<accession>A0A165P4D4</accession>
<dbReference type="EMBL" id="KV425892">
    <property type="protein sequence ID" value="KZW01628.1"/>
    <property type="molecule type" value="Genomic_DNA"/>
</dbReference>
<dbReference type="OrthoDB" id="2758154at2759"/>
<sequence>MAFDIIGSAINDRYLDSADADEFAAKLMSEQPNSDNVSEEDSDSIALHLPLLVVAHGMDSDEFDPRDGHRLRMNLASAVKFLSSIGIYNVPTYGLYTEGTHSVVIVAWTTAESPGIVQIHDQNCVAYDIATWDGIVKLSKFLLWIRQEHAPYMLERFDAAKREEFLARLERGDPSVHWTAASQRLLEHSESDAPAEE</sequence>
<protein>
    <submittedName>
        <fullName evidence="1">Uncharacterized protein</fullName>
    </submittedName>
</protein>
<proteinExistence type="predicted"/>
<keyword evidence="2" id="KW-1185">Reference proteome</keyword>
<dbReference type="AlphaFoldDB" id="A0A165P4D4"/>
<dbReference type="InParanoid" id="A0A165P4D4"/>
<reference evidence="1 2" key="1">
    <citation type="journal article" date="2016" name="Mol. Biol. Evol.">
        <title>Comparative Genomics of Early-Diverging Mushroom-Forming Fungi Provides Insights into the Origins of Lignocellulose Decay Capabilities.</title>
        <authorList>
            <person name="Nagy L.G."/>
            <person name="Riley R."/>
            <person name="Tritt A."/>
            <person name="Adam C."/>
            <person name="Daum C."/>
            <person name="Floudas D."/>
            <person name="Sun H."/>
            <person name="Yadav J.S."/>
            <person name="Pangilinan J."/>
            <person name="Larsson K.H."/>
            <person name="Matsuura K."/>
            <person name="Barry K."/>
            <person name="Labutti K."/>
            <person name="Kuo R."/>
            <person name="Ohm R.A."/>
            <person name="Bhattacharya S.S."/>
            <person name="Shirouzu T."/>
            <person name="Yoshinaga Y."/>
            <person name="Martin F.M."/>
            <person name="Grigoriev I.V."/>
            <person name="Hibbett D.S."/>
        </authorList>
    </citation>
    <scope>NUCLEOTIDE SEQUENCE [LARGE SCALE GENOMIC DNA]</scope>
    <source>
        <strain evidence="1 2">HHB12029</strain>
    </source>
</reference>
<organism evidence="1 2">
    <name type="scientific">Exidia glandulosa HHB12029</name>
    <dbReference type="NCBI Taxonomy" id="1314781"/>
    <lineage>
        <taxon>Eukaryota</taxon>
        <taxon>Fungi</taxon>
        <taxon>Dikarya</taxon>
        <taxon>Basidiomycota</taxon>
        <taxon>Agaricomycotina</taxon>
        <taxon>Agaricomycetes</taxon>
        <taxon>Auriculariales</taxon>
        <taxon>Exidiaceae</taxon>
        <taxon>Exidia</taxon>
    </lineage>
</organism>
<evidence type="ECO:0000313" key="1">
    <source>
        <dbReference type="EMBL" id="KZW01628.1"/>
    </source>
</evidence>
<dbReference type="Proteomes" id="UP000077266">
    <property type="component" value="Unassembled WGS sequence"/>
</dbReference>
<gene>
    <name evidence="1" type="ORF">EXIGLDRAFT_744971</name>
</gene>
<evidence type="ECO:0000313" key="2">
    <source>
        <dbReference type="Proteomes" id="UP000077266"/>
    </source>
</evidence>
<name>A0A165P4D4_EXIGL</name>